<reference evidence="5 6" key="1">
    <citation type="journal article" date="2021" name="MBio">
        <title>Poor Competitiveness of Bradyrhizobium in Pigeon Pea Root Colonization in Indian Soils.</title>
        <authorList>
            <person name="Chalasani D."/>
            <person name="Basu A."/>
            <person name="Pullabhotla S.V.S.R.N."/>
            <person name="Jorrin B."/>
            <person name="Neal A.L."/>
            <person name="Poole P.S."/>
            <person name="Podile A.R."/>
            <person name="Tkacz A."/>
        </authorList>
    </citation>
    <scope>NUCLEOTIDE SEQUENCE [LARGE SCALE GENOMIC DNA]</scope>
    <source>
        <strain evidence="5 6">HU44</strain>
    </source>
</reference>
<dbReference type="InterPro" id="IPR050097">
    <property type="entry name" value="Ferredoxin-NADP_redctase_2"/>
</dbReference>
<keyword evidence="3" id="KW-0560">Oxidoreductase</keyword>
<keyword evidence="2" id="KW-0285">Flavoprotein</keyword>
<evidence type="ECO:0000313" key="5">
    <source>
        <dbReference type="EMBL" id="MBW9064393.1"/>
    </source>
</evidence>
<evidence type="ECO:0000313" key="6">
    <source>
        <dbReference type="Proteomes" id="UP000757604"/>
    </source>
</evidence>
<proteinExistence type="predicted"/>
<accession>A0ABS7HDR0</accession>
<feature type="domain" description="FAD/NAD(P)-binding" evidence="4">
    <location>
        <begin position="2"/>
        <end position="282"/>
    </location>
</feature>
<evidence type="ECO:0000259" key="4">
    <source>
        <dbReference type="Pfam" id="PF07992"/>
    </source>
</evidence>
<gene>
    <name evidence="5" type="ORF">JNB71_13780</name>
</gene>
<name>A0ABS7HDR0_9HYPH</name>
<organism evidence="5 6">
    <name type="scientific">Rhizobium herbae</name>
    <dbReference type="NCBI Taxonomy" id="508661"/>
    <lineage>
        <taxon>Bacteria</taxon>
        <taxon>Pseudomonadati</taxon>
        <taxon>Pseudomonadota</taxon>
        <taxon>Alphaproteobacteria</taxon>
        <taxon>Hyphomicrobiales</taxon>
        <taxon>Rhizobiaceae</taxon>
        <taxon>Rhizobium/Agrobacterium group</taxon>
        <taxon>Rhizobium</taxon>
    </lineage>
</organism>
<evidence type="ECO:0000256" key="2">
    <source>
        <dbReference type="ARBA" id="ARBA00022630"/>
    </source>
</evidence>
<dbReference type="SUPFAM" id="SSF51905">
    <property type="entry name" value="FAD/NAD(P)-binding domain"/>
    <property type="match status" value="1"/>
</dbReference>
<dbReference type="PRINTS" id="PR00368">
    <property type="entry name" value="FADPNR"/>
</dbReference>
<evidence type="ECO:0000256" key="3">
    <source>
        <dbReference type="ARBA" id="ARBA00023002"/>
    </source>
</evidence>
<dbReference type="PANTHER" id="PTHR48105">
    <property type="entry name" value="THIOREDOXIN REDUCTASE 1-RELATED-RELATED"/>
    <property type="match status" value="1"/>
</dbReference>
<dbReference type="RefSeq" id="WP_220372381.1">
    <property type="nucleotide sequence ID" value="NZ_JAEUAO010000003.1"/>
</dbReference>
<dbReference type="InterPro" id="IPR036188">
    <property type="entry name" value="FAD/NAD-bd_sf"/>
</dbReference>
<dbReference type="EMBL" id="JAEUAO010000003">
    <property type="protein sequence ID" value="MBW9064393.1"/>
    <property type="molecule type" value="Genomic_DNA"/>
</dbReference>
<dbReference type="Proteomes" id="UP000757604">
    <property type="component" value="Unassembled WGS sequence"/>
</dbReference>
<keyword evidence="6" id="KW-1185">Reference proteome</keyword>
<comment type="caution">
    <text evidence="5">The sequence shown here is derived from an EMBL/GenBank/DDBJ whole genome shotgun (WGS) entry which is preliminary data.</text>
</comment>
<dbReference type="PRINTS" id="PR00469">
    <property type="entry name" value="PNDRDTASEII"/>
</dbReference>
<dbReference type="Pfam" id="PF07992">
    <property type="entry name" value="Pyr_redox_2"/>
    <property type="match status" value="1"/>
</dbReference>
<dbReference type="InterPro" id="IPR023753">
    <property type="entry name" value="FAD/NAD-binding_dom"/>
</dbReference>
<protein>
    <recommendedName>
        <fullName evidence="1">Thioredoxin reductase</fullName>
    </recommendedName>
</protein>
<evidence type="ECO:0000256" key="1">
    <source>
        <dbReference type="ARBA" id="ARBA00018719"/>
    </source>
</evidence>
<dbReference type="Gene3D" id="3.50.50.60">
    <property type="entry name" value="FAD/NAD(P)-binding domain"/>
    <property type="match status" value="2"/>
</dbReference>
<sequence length="301" mass="32039">MYDAAVVGGGPAGLAAALYLARFHLSVFLADAGNSRAALIPKTHNQPFWPEGISGIDLLDRMRSHLIKYPIDIVRSEVAEIRRGQAGFELAAGGRQVICRAIVLATGAVDRRPRMSESDHSAALHSGLLRYCAICDGYEATDRAIAVVGMGDRLYGEAKFLRSYTSTVTALSETGLVGLSSEQHSELAAIGVEVIDKPVIGYRRLDRSLEVLFLDRGRTFESLYAALGSVVQSRLAAALGAKMSEEGCLLVDEHQRTSVRGLYAAGDVVIGVDQISHAIGQAGVAATALRNDLCGATSLLR</sequence>